<evidence type="ECO:0000256" key="1">
    <source>
        <dbReference type="SAM" id="MobiDB-lite"/>
    </source>
</evidence>
<gene>
    <name evidence="2" type="ORF">MILUP08_44514</name>
</gene>
<keyword evidence="3" id="KW-1185">Reference proteome</keyword>
<name>I0L742_9ACTN</name>
<accession>I0L742</accession>
<proteinExistence type="predicted"/>
<organism evidence="2 3">
    <name type="scientific">Micromonospora lupini str. Lupac 08</name>
    <dbReference type="NCBI Taxonomy" id="1150864"/>
    <lineage>
        <taxon>Bacteria</taxon>
        <taxon>Bacillati</taxon>
        <taxon>Actinomycetota</taxon>
        <taxon>Actinomycetes</taxon>
        <taxon>Micromonosporales</taxon>
        <taxon>Micromonosporaceae</taxon>
        <taxon>Micromonospora</taxon>
    </lineage>
</organism>
<sequence length="27" mass="2926">MGGDRDPGVRGLTNVMRTGAPRIEVRD</sequence>
<feature type="region of interest" description="Disordered" evidence="1">
    <location>
        <begin position="1"/>
        <end position="27"/>
    </location>
</feature>
<evidence type="ECO:0000313" key="2">
    <source>
        <dbReference type="EMBL" id="CCH19639.1"/>
    </source>
</evidence>
<dbReference type="Proteomes" id="UP000003448">
    <property type="component" value="Unassembled WGS sequence"/>
</dbReference>
<dbReference type="EMBL" id="CAIE01000035">
    <property type="protein sequence ID" value="CCH19639.1"/>
    <property type="molecule type" value="Genomic_DNA"/>
</dbReference>
<dbReference type="AlphaFoldDB" id="I0L742"/>
<evidence type="ECO:0000313" key="3">
    <source>
        <dbReference type="Proteomes" id="UP000003448"/>
    </source>
</evidence>
<reference evidence="3" key="1">
    <citation type="journal article" date="2012" name="J. Bacteriol.">
        <title>Genome Sequence of Micromonospora lupini Lupac 08, Isolated from Root Nodules of Lupinus angustifolius.</title>
        <authorList>
            <person name="Alonso-Vega P."/>
            <person name="Normand P."/>
            <person name="Bacigalupe R."/>
            <person name="Pujic P."/>
            <person name="Lajus A."/>
            <person name="Vallenet D."/>
            <person name="Carro L."/>
            <person name="Coll P."/>
            <person name="Trujillo M.E."/>
        </authorList>
    </citation>
    <scope>NUCLEOTIDE SEQUENCE [LARGE SCALE GENOMIC DNA]</scope>
    <source>
        <strain evidence="3">Lupac 08</strain>
    </source>
</reference>
<protein>
    <submittedName>
        <fullName evidence="2">Uncharacterized protein</fullName>
    </submittedName>
</protein>
<comment type="caution">
    <text evidence="2">The sequence shown here is derived from an EMBL/GenBank/DDBJ whole genome shotgun (WGS) entry which is preliminary data.</text>
</comment>